<comment type="caution">
    <text evidence="2">The sequence shown here is derived from an EMBL/GenBank/DDBJ whole genome shotgun (WGS) entry which is preliminary data.</text>
</comment>
<reference evidence="2" key="1">
    <citation type="submission" date="2023-03" db="EMBL/GenBank/DDBJ databases">
        <title>Massive genome expansion in bonnet fungi (Mycena s.s.) driven by repeated elements and novel gene families across ecological guilds.</title>
        <authorList>
            <consortium name="Lawrence Berkeley National Laboratory"/>
            <person name="Harder C.B."/>
            <person name="Miyauchi S."/>
            <person name="Viragh M."/>
            <person name="Kuo A."/>
            <person name="Thoen E."/>
            <person name="Andreopoulos B."/>
            <person name="Lu D."/>
            <person name="Skrede I."/>
            <person name="Drula E."/>
            <person name="Henrissat B."/>
            <person name="Morin E."/>
            <person name="Kohler A."/>
            <person name="Barry K."/>
            <person name="LaButti K."/>
            <person name="Morin E."/>
            <person name="Salamov A."/>
            <person name="Lipzen A."/>
            <person name="Mereny Z."/>
            <person name="Hegedus B."/>
            <person name="Baldrian P."/>
            <person name="Stursova M."/>
            <person name="Weitz H."/>
            <person name="Taylor A."/>
            <person name="Grigoriev I.V."/>
            <person name="Nagy L.G."/>
            <person name="Martin F."/>
            <person name="Kauserud H."/>
        </authorList>
    </citation>
    <scope>NUCLEOTIDE SEQUENCE</scope>
    <source>
        <strain evidence="2">CBHHK182m</strain>
    </source>
</reference>
<organism evidence="2 3">
    <name type="scientific">Mycena metata</name>
    <dbReference type="NCBI Taxonomy" id="1033252"/>
    <lineage>
        <taxon>Eukaryota</taxon>
        <taxon>Fungi</taxon>
        <taxon>Dikarya</taxon>
        <taxon>Basidiomycota</taxon>
        <taxon>Agaricomycotina</taxon>
        <taxon>Agaricomycetes</taxon>
        <taxon>Agaricomycetidae</taxon>
        <taxon>Agaricales</taxon>
        <taxon>Marasmiineae</taxon>
        <taxon>Mycenaceae</taxon>
        <taxon>Mycena</taxon>
    </lineage>
</organism>
<proteinExistence type="predicted"/>
<protein>
    <submittedName>
        <fullName evidence="2">Uncharacterized protein</fullName>
    </submittedName>
</protein>
<feature type="compositionally biased region" description="Low complexity" evidence="1">
    <location>
        <begin position="231"/>
        <end position="249"/>
    </location>
</feature>
<keyword evidence="3" id="KW-1185">Reference proteome</keyword>
<gene>
    <name evidence="2" type="ORF">B0H16DRAFT_1827530</name>
</gene>
<evidence type="ECO:0000256" key="1">
    <source>
        <dbReference type="SAM" id="MobiDB-lite"/>
    </source>
</evidence>
<evidence type="ECO:0000313" key="2">
    <source>
        <dbReference type="EMBL" id="KAJ7705184.1"/>
    </source>
</evidence>
<feature type="region of interest" description="Disordered" evidence="1">
    <location>
        <begin position="321"/>
        <end position="347"/>
    </location>
</feature>
<evidence type="ECO:0000313" key="3">
    <source>
        <dbReference type="Proteomes" id="UP001215598"/>
    </source>
</evidence>
<dbReference type="Proteomes" id="UP001215598">
    <property type="component" value="Unassembled WGS sequence"/>
</dbReference>
<sequence length="460" mass="49407">MSSSRVTRSSNATRAHPPPKTRTGAVNFAIFTYLNTHRYLFPRTFPFIEETQLPKCFEPTMPIIGKPAEELEYATKRDFYFKIGVGILPHCLFLLSEDAIHGKPAGYALDIRSAVQANAVLKRLAATVDPRIIKQISTGAAGGFLTFVGLLWTLRARNTESVARELQPFFLPLLEVAGDAWLSFENRNAVTSNSAASVHPEALRAADLRFIVNVQISQDTCPPVPRPLAEDSASSNSDSSDGSLCDSPSTHQPTIVPKSPAVNGSPLRNPYLLTFRSPSHAEVAVPNQPSFGLTDVASGSSWGLAPAFEFNAAQAHFKSPSRARTLSSSPVRLPLAPTNGKSPRASDKLGQAKITAGREVAVPKQPSFGLTDGAASSAGLAPAFEFNTAQAHFKSPSVGYSSSSVCTRALSYPSPARAYSYLVPGSVTPHSCEWQEPAYTVHLIRSESSLSTTLILYSSM</sequence>
<name>A0AAD7GTR2_9AGAR</name>
<dbReference type="AlphaFoldDB" id="A0AAD7GTR2"/>
<feature type="region of interest" description="Disordered" evidence="1">
    <location>
        <begin position="1"/>
        <end position="21"/>
    </location>
</feature>
<feature type="compositionally biased region" description="Polar residues" evidence="1">
    <location>
        <begin position="1"/>
        <end position="13"/>
    </location>
</feature>
<accession>A0AAD7GTR2</accession>
<feature type="region of interest" description="Disordered" evidence="1">
    <location>
        <begin position="222"/>
        <end position="263"/>
    </location>
</feature>
<dbReference type="EMBL" id="JARKIB010000477">
    <property type="protein sequence ID" value="KAJ7705184.1"/>
    <property type="molecule type" value="Genomic_DNA"/>
</dbReference>